<gene>
    <name evidence="1" type="ordered locus">NGR_b21260</name>
</gene>
<dbReference type="KEGG" id="rhi:NGR_b21260"/>
<keyword evidence="2" id="KW-1185">Reference proteome</keyword>
<name>C3KMF6_SINFN</name>
<proteinExistence type="predicted"/>
<dbReference type="EMBL" id="CP000874">
    <property type="protein sequence ID" value="ACP23571.1"/>
    <property type="molecule type" value="Genomic_DNA"/>
</dbReference>
<evidence type="ECO:0000313" key="2">
    <source>
        <dbReference type="Proteomes" id="UP000001054"/>
    </source>
</evidence>
<geneLocation type="plasmid" evidence="2">
    <name>sym pNGR234b</name>
</geneLocation>
<dbReference type="AlphaFoldDB" id="C3KMF6"/>
<reference evidence="1 2" key="2">
    <citation type="journal article" date="2009" name="Appl. Environ. Microbiol.">
        <title>Rhizobium sp. strain NGR234 possesses a remarkable number of secretion systems.</title>
        <authorList>
            <person name="Schmeisser C."/>
            <person name="Liesegang H."/>
            <person name="Krysciak D."/>
            <person name="Bakkou N."/>
            <person name="Le Quere A."/>
            <person name="Wollherr A."/>
            <person name="Heinemeyer I."/>
            <person name="Morgenstern B."/>
            <person name="Pommerening-Roeser A."/>
            <person name="Flores M."/>
            <person name="Palacios R."/>
            <person name="Brenner S."/>
            <person name="Gottschalk G."/>
            <person name="Schmitz R.A."/>
            <person name="Broughton W.J."/>
            <person name="Perret X."/>
            <person name="Strittmatter A.W."/>
            <person name="Streit W.R."/>
        </authorList>
    </citation>
    <scope>NUCLEOTIDE SEQUENCE [LARGE SCALE GENOMIC DNA]</scope>
    <source>
        <strain evidence="2">NBRC 101917 / NGR234</strain>
    </source>
</reference>
<dbReference type="HOGENOM" id="CLU_1487921_0_0_5"/>
<protein>
    <submittedName>
        <fullName evidence="1">Uncharacterized protein</fullName>
    </submittedName>
</protein>
<reference evidence="2" key="1">
    <citation type="journal article" date="2004" name="J. Bacteriol.">
        <title>An evolutionary hot spot: the pNGR234b replicon of Rhizobium sp. strain NGR234.</title>
        <authorList>
            <person name="Streit W.R."/>
            <person name="Schmitz R.A."/>
            <person name="Perret X."/>
            <person name="Staehelin C."/>
            <person name="Deakin W.J."/>
            <person name="Raasch C."/>
            <person name="Liesegang H."/>
            <person name="Broughton W.J."/>
        </authorList>
    </citation>
    <scope>NUCLEOTIDE SEQUENCE [LARGE SCALE GENOMIC DNA]</scope>
    <source>
        <strain evidence="2">NBRC 101917 / NGR234</strain>
    </source>
</reference>
<dbReference type="OrthoDB" id="8450312at2"/>
<accession>C3KMF6</accession>
<sequence length="181" mass="20584">MFFPISLSILLASPKFKHMSIHIDEFAVDDPGAVLAKLLDLIATTLQPIYGIGYSMPYYWGPNTFDQGLIASRYATEDRTFYGAPPEIGRRSRAFSRTFLANASERRLDVRMRDIFELNLLSEGHLAQPINGTTLKDFIQRQRIGRLNQLTPVTWQWNVPLADIEPVRRALNDADFIIVKG</sequence>
<evidence type="ECO:0000313" key="1">
    <source>
        <dbReference type="EMBL" id="ACP23571.1"/>
    </source>
</evidence>
<keyword evidence="1" id="KW-0614">Plasmid</keyword>
<dbReference type="Proteomes" id="UP000001054">
    <property type="component" value="Plasmid pNGR234b"/>
</dbReference>
<organism evidence="1 2">
    <name type="scientific">Sinorhizobium fredii (strain NBRC 101917 / NGR234)</name>
    <dbReference type="NCBI Taxonomy" id="394"/>
    <lineage>
        <taxon>Bacteria</taxon>
        <taxon>Pseudomonadati</taxon>
        <taxon>Pseudomonadota</taxon>
        <taxon>Alphaproteobacteria</taxon>
        <taxon>Hyphomicrobiales</taxon>
        <taxon>Rhizobiaceae</taxon>
        <taxon>Sinorhizobium/Ensifer group</taxon>
        <taxon>Sinorhizobium</taxon>
    </lineage>
</organism>
<dbReference type="PATRIC" id="fig|394.7.peg.2549"/>